<dbReference type="PANTHER" id="PTHR43628">
    <property type="entry name" value="ACTIVATOR OF C KINASE PROTEIN 1-RELATED"/>
    <property type="match status" value="1"/>
</dbReference>
<evidence type="ECO:0000313" key="1">
    <source>
        <dbReference type="EMBL" id="AQS88616.1"/>
    </source>
</evidence>
<dbReference type="SMART" id="SM00671">
    <property type="entry name" value="SEL1"/>
    <property type="match status" value="5"/>
</dbReference>
<dbReference type="Proteomes" id="UP000188604">
    <property type="component" value="Chromosome"/>
</dbReference>
<name>A0A1U9KS15_9PROT</name>
<gene>
    <name evidence="1" type="ORF">A0U93_12500</name>
</gene>
<dbReference type="EMBL" id="CP014691">
    <property type="protein sequence ID" value="AQS88616.1"/>
    <property type="molecule type" value="Genomic_DNA"/>
</dbReference>
<dbReference type="InterPro" id="IPR052945">
    <property type="entry name" value="Mitotic_Regulator"/>
</dbReference>
<dbReference type="RefSeq" id="WP_077807653.1">
    <property type="nucleotide sequence ID" value="NZ_BJXS01000006.1"/>
</dbReference>
<dbReference type="OrthoDB" id="6810016at2"/>
<dbReference type="InterPro" id="IPR011990">
    <property type="entry name" value="TPR-like_helical_dom_sf"/>
</dbReference>
<sequence length="250" mass="28150">MIASAVSRLLRRTRAQTPNTPALPEEIDTIRLRAEQGHVLAQVQWGDILLNSVYLPRDPVRARQWFLIAAKAGYAPAHNMIGRCHHFGWGCPVDLTQAARRYEIAGQLGDPWGHYNFGILLMRGLGVTTDLRRALSLFRVAADAGHAKSMNLVARFTEEGWETARDPIAARDWYRRSAEGGDYRGQHNYATALLEQGDKEAALRWWRRAADNATSDILQAMDRRLASLGPEGDPVLLAQVRRRLEAEYQL</sequence>
<dbReference type="Pfam" id="PF08238">
    <property type="entry name" value="Sel1"/>
    <property type="match status" value="5"/>
</dbReference>
<proteinExistence type="predicted"/>
<dbReference type="STRING" id="320497.A0U93_12500"/>
<keyword evidence="2" id="KW-1185">Reference proteome</keyword>
<dbReference type="InterPro" id="IPR006597">
    <property type="entry name" value="Sel1-like"/>
</dbReference>
<evidence type="ECO:0000313" key="2">
    <source>
        <dbReference type="Proteomes" id="UP000188604"/>
    </source>
</evidence>
<organism evidence="1 2">
    <name type="scientific">Neoasaia chiangmaiensis</name>
    <dbReference type="NCBI Taxonomy" id="320497"/>
    <lineage>
        <taxon>Bacteria</taxon>
        <taxon>Pseudomonadati</taxon>
        <taxon>Pseudomonadota</taxon>
        <taxon>Alphaproteobacteria</taxon>
        <taxon>Acetobacterales</taxon>
        <taxon>Acetobacteraceae</taxon>
        <taxon>Neoasaia</taxon>
    </lineage>
</organism>
<dbReference type="KEGG" id="nch:A0U93_12500"/>
<dbReference type="SUPFAM" id="SSF81901">
    <property type="entry name" value="HCP-like"/>
    <property type="match status" value="1"/>
</dbReference>
<dbReference type="PANTHER" id="PTHR43628:SF1">
    <property type="entry name" value="CHITIN SYNTHASE REGULATORY FACTOR 2-RELATED"/>
    <property type="match status" value="1"/>
</dbReference>
<dbReference type="AlphaFoldDB" id="A0A1U9KS15"/>
<accession>A0A1U9KS15</accession>
<protein>
    <submittedName>
        <fullName evidence="1">Uncharacterized protein</fullName>
    </submittedName>
</protein>
<reference evidence="1 2" key="1">
    <citation type="submission" date="2016-03" db="EMBL/GenBank/DDBJ databases">
        <title>Acetic acid bacteria sequencing.</title>
        <authorList>
            <person name="Brandt J."/>
            <person name="Jakob F."/>
            <person name="Vogel R.F."/>
        </authorList>
    </citation>
    <scope>NUCLEOTIDE SEQUENCE [LARGE SCALE GENOMIC DNA]</scope>
    <source>
        <strain evidence="1 2">NBRC 101099</strain>
    </source>
</reference>
<dbReference type="Gene3D" id="1.25.40.10">
    <property type="entry name" value="Tetratricopeptide repeat domain"/>
    <property type="match status" value="1"/>
</dbReference>